<dbReference type="EMBL" id="JPEP01000002">
    <property type="protein sequence ID" value="KEY19235.1"/>
    <property type="molecule type" value="Genomic_DNA"/>
</dbReference>
<proteinExistence type="predicted"/>
<name>A0A448NPZ5_9FLAO</name>
<reference evidence="2 4" key="1">
    <citation type="submission" date="2014-07" db="EMBL/GenBank/DDBJ databases">
        <authorList>
            <person name="Pisani N.G."/>
            <person name="Newman J.D."/>
        </authorList>
    </citation>
    <scope>NUCLEOTIDE SEQUENCE [LARGE SCALE GENOMIC DNA]</scope>
    <source>
        <strain evidence="2 4">LMG 24720</strain>
    </source>
</reference>
<dbReference type="InterPro" id="IPR003615">
    <property type="entry name" value="HNH_nuc"/>
</dbReference>
<protein>
    <submittedName>
        <fullName evidence="3">Uncharacterized protein conserved in bacteria</fullName>
    </submittedName>
</protein>
<dbReference type="Proteomes" id="UP000270036">
    <property type="component" value="Chromosome"/>
</dbReference>
<feature type="domain" description="HNH nuclease" evidence="1">
    <location>
        <begin position="263"/>
        <end position="300"/>
    </location>
</feature>
<evidence type="ECO:0000313" key="3">
    <source>
        <dbReference type="EMBL" id="VEH98646.1"/>
    </source>
</evidence>
<evidence type="ECO:0000313" key="2">
    <source>
        <dbReference type="EMBL" id="KEY19235.1"/>
    </source>
</evidence>
<dbReference type="Gene3D" id="1.10.30.50">
    <property type="match status" value="1"/>
</dbReference>
<evidence type="ECO:0000313" key="5">
    <source>
        <dbReference type="Proteomes" id="UP000270036"/>
    </source>
</evidence>
<reference evidence="3 5" key="2">
    <citation type="submission" date="2018-12" db="EMBL/GenBank/DDBJ databases">
        <authorList>
            <consortium name="Pathogen Informatics"/>
        </authorList>
    </citation>
    <scope>NUCLEOTIDE SEQUENCE [LARGE SCALE GENOMIC DNA]</scope>
    <source>
        <strain evidence="3 5">NCTC13489</strain>
    </source>
</reference>
<gene>
    <name evidence="2" type="ORF">HY04_12515</name>
    <name evidence="3" type="ORF">NCTC13489_01071</name>
</gene>
<organism evidence="3 5">
    <name type="scientific">Kaistella antarctica</name>
    <dbReference type="NCBI Taxonomy" id="266748"/>
    <lineage>
        <taxon>Bacteria</taxon>
        <taxon>Pseudomonadati</taxon>
        <taxon>Bacteroidota</taxon>
        <taxon>Flavobacteriia</taxon>
        <taxon>Flavobacteriales</taxon>
        <taxon>Weeksellaceae</taxon>
        <taxon>Chryseobacterium group</taxon>
        <taxon>Kaistella</taxon>
    </lineage>
</organism>
<dbReference type="KEGG" id="cant:NCTC13489_01071"/>
<dbReference type="Pfam" id="PF13395">
    <property type="entry name" value="HNH_4"/>
    <property type="match status" value="1"/>
</dbReference>
<dbReference type="RefSeq" id="WP_034720185.1">
    <property type="nucleotide sequence ID" value="NZ_FOIX01000003.1"/>
</dbReference>
<dbReference type="OrthoDB" id="7348755at2"/>
<accession>A0A448NPZ5</accession>
<dbReference type="EMBL" id="LR134441">
    <property type="protein sequence ID" value="VEH98646.1"/>
    <property type="molecule type" value="Genomic_DNA"/>
</dbReference>
<sequence length="370" mass="42943">MKETFINISKIIERDSKSTTYKFALLRGTIDIIQENSPFIKVKTETVEIPLGLLIIKWMIYYYPLLDSSILLPQINGKNSKLAFQDKFLPIINYYNRYGGLSAFYNDLRVKGISKEVNSEFYELVKELRRNIVINPMKFIGNSINKSYYSIYNYQTNSTLRNTEVQNSNWLVKGCGTFSIPTKYFEAFKILGSFISGSDNVLFKWAEFSVNASGKTLSSEKIISEILKSPITEREISSSKQLYKSILRESGVVACVWTGIKISNYDIDHVIPFSIWKNNDLWNLLPAKSTINNKKRDKIPSSELITKQKEVIIHYWEIIHNAEEQRFLEEIQITLLGNSLTSNWQNNAFNQLLRTSKYFIETRGYEPWNI</sequence>
<evidence type="ECO:0000259" key="1">
    <source>
        <dbReference type="Pfam" id="PF13395"/>
    </source>
</evidence>
<dbReference type="AlphaFoldDB" id="A0A448NPZ5"/>
<dbReference type="STRING" id="266748.HY04_12515"/>
<evidence type="ECO:0000313" key="4">
    <source>
        <dbReference type="Proteomes" id="UP000028349"/>
    </source>
</evidence>
<dbReference type="Proteomes" id="UP000028349">
    <property type="component" value="Unassembled WGS sequence"/>
</dbReference>
<keyword evidence="4" id="KW-1185">Reference proteome</keyword>